<dbReference type="PROSITE" id="PS50871">
    <property type="entry name" value="C1Q"/>
    <property type="match status" value="1"/>
</dbReference>
<dbReference type="GO" id="GO:0005576">
    <property type="term" value="C:extracellular region"/>
    <property type="evidence" value="ECO:0007669"/>
    <property type="project" value="UniProtKB-SubCell"/>
</dbReference>
<evidence type="ECO:0000259" key="5">
    <source>
        <dbReference type="PROSITE" id="PS50871"/>
    </source>
</evidence>
<reference evidence="6" key="3">
    <citation type="submission" date="2023-05" db="EMBL/GenBank/DDBJ databases">
        <authorList>
            <person name="Smith C.H."/>
        </authorList>
    </citation>
    <scope>NUCLEOTIDE SEQUENCE</scope>
    <source>
        <strain evidence="6">CHS0354</strain>
        <tissue evidence="6">Mantle</tissue>
    </source>
</reference>
<evidence type="ECO:0000256" key="1">
    <source>
        <dbReference type="ARBA" id="ARBA00004613"/>
    </source>
</evidence>
<dbReference type="InterPro" id="IPR050822">
    <property type="entry name" value="Cerebellin_Synaptic_Org"/>
</dbReference>
<dbReference type="InterPro" id="IPR001073">
    <property type="entry name" value="C1q_dom"/>
</dbReference>
<dbReference type="SMART" id="SM00110">
    <property type="entry name" value="C1Q"/>
    <property type="match status" value="1"/>
</dbReference>
<dbReference type="PANTHER" id="PTHR22923">
    <property type="entry name" value="CEREBELLIN-RELATED"/>
    <property type="match status" value="1"/>
</dbReference>
<evidence type="ECO:0000313" key="7">
    <source>
        <dbReference type="Proteomes" id="UP001195483"/>
    </source>
</evidence>
<dbReference type="Proteomes" id="UP001195483">
    <property type="component" value="Unassembled WGS sequence"/>
</dbReference>
<organism evidence="6 7">
    <name type="scientific">Potamilus streckersoni</name>
    <dbReference type="NCBI Taxonomy" id="2493646"/>
    <lineage>
        <taxon>Eukaryota</taxon>
        <taxon>Metazoa</taxon>
        <taxon>Spiralia</taxon>
        <taxon>Lophotrochozoa</taxon>
        <taxon>Mollusca</taxon>
        <taxon>Bivalvia</taxon>
        <taxon>Autobranchia</taxon>
        <taxon>Heteroconchia</taxon>
        <taxon>Palaeoheterodonta</taxon>
        <taxon>Unionida</taxon>
        <taxon>Unionoidea</taxon>
        <taxon>Unionidae</taxon>
        <taxon>Ambleminae</taxon>
        <taxon>Lampsilini</taxon>
        <taxon>Potamilus</taxon>
    </lineage>
</organism>
<evidence type="ECO:0000256" key="3">
    <source>
        <dbReference type="ARBA" id="ARBA00022729"/>
    </source>
</evidence>
<feature type="chain" id="PRO_5041913405" description="C1q domain-containing protein" evidence="4">
    <location>
        <begin position="18"/>
        <end position="206"/>
    </location>
</feature>
<feature type="signal peptide" evidence="4">
    <location>
        <begin position="1"/>
        <end position="17"/>
    </location>
</feature>
<evidence type="ECO:0000313" key="6">
    <source>
        <dbReference type="EMBL" id="KAK3580250.1"/>
    </source>
</evidence>
<sequence length="206" mass="22856">MHIFLVLVSAFGALGVAITHSALNSRDDDGETDGFDRSLHDLLSRIEAIMFDDDTLRTRLSDLEKEIKRQTEFRQVAFDSTISVEDLTNLGVHHTIIFDHVITNIGGAYHPHTGVFITPIDGVYVFNLRAVARARTWEWLELVKDGSWIQSILADAGSFDSFATGSLVAVLELNKGNEVWVRTGGGTGEIHGSSYTFFSAWLLIMK</sequence>
<dbReference type="Gene3D" id="2.60.120.40">
    <property type="match status" value="1"/>
</dbReference>
<evidence type="ECO:0000256" key="2">
    <source>
        <dbReference type="ARBA" id="ARBA00022525"/>
    </source>
</evidence>
<dbReference type="Pfam" id="PF00386">
    <property type="entry name" value="C1q"/>
    <property type="match status" value="1"/>
</dbReference>
<feature type="domain" description="C1q" evidence="5">
    <location>
        <begin position="75"/>
        <end position="206"/>
    </location>
</feature>
<evidence type="ECO:0000256" key="4">
    <source>
        <dbReference type="SAM" id="SignalP"/>
    </source>
</evidence>
<dbReference type="AlphaFoldDB" id="A0AAE0RVD6"/>
<comment type="caution">
    <text evidence="6">The sequence shown here is derived from an EMBL/GenBank/DDBJ whole genome shotgun (WGS) entry which is preliminary data.</text>
</comment>
<reference evidence="6" key="1">
    <citation type="journal article" date="2021" name="Genome Biol. Evol.">
        <title>A High-Quality Reference Genome for a Parasitic Bivalve with Doubly Uniparental Inheritance (Bivalvia: Unionida).</title>
        <authorList>
            <person name="Smith C.H."/>
        </authorList>
    </citation>
    <scope>NUCLEOTIDE SEQUENCE</scope>
    <source>
        <strain evidence="6">CHS0354</strain>
    </source>
</reference>
<dbReference type="EMBL" id="JAEAOA010000769">
    <property type="protein sequence ID" value="KAK3580250.1"/>
    <property type="molecule type" value="Genomic_DNA"/>
</dbReference>
<dbReference type="SUPFAM" id="SSF49842">
    <property type="entry name" value="TNF-like"/>
    <property type="match status" value="1"/>
</dbReference>
<reference evidence="6" key="2">
    <citation type="journal article" date="2021" name="Genome Biol. Evol.">
        <title>Developing a high-quality reference genome for a parasitic bivalve with doubly uniparental inheritance (Bivalvia: Unionida).</title>
        <authorList>
            <person name="Smith C.H."/>
        </authorList>
    </citation>
    <scope>NUCLEOTIDE SEQUENCE</scope>
    <source>
        <strain evidence="6">CHS0354</strain>
        <tissue evidence="6">Mantle</tissue>
    </source>
</reference>
<keyword evidence="7" id="KW-1185">Reference proteome</keyword>
<dbReference type="PRINTS" id="PR00007">
    <property type="entry name" value="COMPLEMNTC1Q"/>
</dbReference>
<dbReference type="PANTHER" id="PTHR22923:SF116">
    <property type="entry name" value="C1Q DOMAIN-CONTAINING PROTEIN"/>
    <property type="match status" value="1"/>
</dbReference>
<proteinExistence type="predicted"/>
<protein>
    <recommendedName>
        <fullName evidence="5">C1q domain-containing protein</fullName>
    </recommendedName>
</protein>
<accession>A0AAE0RVD6</accession>
<name>A0AAE0RVD6_9BIVA</name>
<gene>
    <name evidence="6" type="ORF">CHS0354_012778</name>
</gene>
<comment type="subcellular location">
    <subcellularLocation>
        <location evidence="1">Secreted</location>
    </subcellularLocation>
</comment>
<keyword evidence="2" id="KW-0964">Secreted</keyword>
<dbReference type="InterPro" id="IPR008983">
    <property type="entry name" value="Tumour_necrosis_fac-like_dom"/>
</dbReference>
<keyword evidence="3 4" id="KW-0732">Signal</keyword>